<evidence type="ECO:0000259" key="1">
    <source>
        <dbReference type="PROSITE" id="PS51379"/>
    </source>
</evidence>
<dbReference type="InterPro" id="IPR017900">
    <property type="entry name" value="4Fe4S_Fe_S_CS"/>
</dbReference>
<feature type="non-terminal residue" evidence="2">
    <location>
        <position position="40"/>
    </location>
</feature>
<dbReference type="PROSITE" id="PS51379">
    <property type="entry name" value="4FE4S_FER_2"/>
    <property type="match status" value="1"/>
</dbReference>
<dbReference type="AlphaFoldDB" id="X0YTJ5"/>
<organism evidence="2">
    <name type="scientific">marine sediment metagenome</name>
    <dbReference type="NCBI Taxonomy" id="412755"/>
    <lineage>
        <taxon>unclassified sequences</taxon>
        <taxon>metagenomes</taxon>
        <taxon>ecological metagenomes</taxon>
    </lineage>
</organism>
<comment type="caution">
    <text evidence="2">The sequence shown here is derived from an EMBL/GenBank/DDBJ whole genome shotgun (WGS) entry which is preliminary data.</text>
</comment>
<reference evidence="2" key="1">
    <citation type="journal article" date="2014" name="Front. Microbiol.">
        <title>High frequency of phylogenetically diverse reductive dehalogenase-homologous genes in deep subseafloor sedimentary metagenomes.</title>
        <authorList>
            <person name="Kawai M."/>
            <person name="Futagami T."/>
            <person name="Toyoda A."/>
            <person name="Takaki Y."/>
            <person name="Nishi S."/>
            <person name="Hori S."/>
            <person name="Arai W."/>
            <person name="Tsubouchi T."/>
            <person name="Morono Y."/>
            <person name="Uchiyama I."/>
            <person name="Ito T."/>
            <person name="Fujiyama A."/>
            <person name="Inagaki F."/>
            <person name="Takami H."/>
        </authorList>
    </citation>
    <scope>NUCLEOTIDE SEQUENCE</scope>
    <source>
        <strain evidence="2">Expedition CK06-06</strain>
    </source>
</reference>
<accession>X0YTJ5</accession>
<name>X0YTJ5_9ZZZZ</name>
<feature type="domain" description="4Fe-4S ferredoxin-type" evidence="1">
    <location>
        <begin position="17"/>
        <end position="40"/>
    </location>
</feature>
<dbReference type="EMBL" id="BARS01057492">
    <property type="protein sequence ID" value="GAG51668.1"/>
    <property type="molecule type" value="Genomic_DNA"/>
</dbReference>
<evidence type="ECO:0000313" key="2">
    <source>
        <dbReference type="EMBL" id="GAG51668.1"/>
    </source>
</evidence>
<dbReference type="SUPFAM" id="SSF46548">
    <property type="entry name" value="alpha-helical ferredoxin"/>
    <property type="match status" value="1"/>
</dbReference>
<sequence length="40" mass="4446">MVRQVANPYKEAVDIVREMGGEALRLCYQCGLCTGACPWN</sequence>
<gene>
    <name evidence="2" type="ORF">S01H1_84275</name>
</gene>
<protein>
    <recommendedName>
        <fullName evidence="1">4Fe-4S ferredoxin-type domain-containing protein</fullName>
    </recommendedName>
</protein>
<dbReference type="PROSITE" id="PS00198">
    <property type="entry name" value="4FE4S_FER_1"/>
    <property type="match status" value="1"/>
</dbReference>
<dbReference type="InterPro" id="IPR017896">
    <property type="entry name" value="4Fe4S_Fe-S-bd"/>
</dbReference>
<proteinExistence type="predicted"/>